<feature type="domain" description="HAMP" evidence="13">
    <location>
        <begin position="164"/>
        <end position="216"/>
    </location>
</feature>
<proteinExistence type="predicted"/>
<keyword evidence="4" id="KW-0597">Phosphoprotein</keyword>
<evidence type="ECO:0000256" key="3">
    <source>
        <dbReference type="ARBA" id="ARBA00012438"/>
    </source>
</evidence>
<name>D7BD85_ALLS1</name>
<comment type="catalytic activity">
    <reaction evidence="1">
        <text>ATP + protein L-histidine = ADP + protein N-phospho-L-histidine.</text>
        <dbReference type="EC" id="2.7.13.3"/>
    </reaction>
</comment>
<keyword evidence="5" id="KW-0808">Transferase</keyword>
<dbReference type="InterPro" id="IPR003660">
    <property type="entry name" value="HAMP_dom"/>
</dbReference>
<dbReference type="Pfam" id="PF00512">
    <property type="entry name" value="HisKA"/>
    <property type="match status" value="1"/>
</dbReference>
<dbReference type="Gene3D" id="1.10.287.130">
    <property type="match status" value="1"/>
</dbReference>
<dbReference type="EC" id="2.7.13.3" evidence="3"/>
<feature type="domain" description="Histidine kinase" evidence="12">
    <location>
        <begin position="224"/>
        <end position="437"/>
    </location>
</feature>
<dbReference type="FunFam" id="1.10.287.130:FF:000001">
    <property type="entry name" value="Two-component sensor histidine kinase"/>
    <property type="match status" value="1"/>
</dbReference>
<keyword evidence="6 11" id="KW-0812">Transmembrane</keyword>
<evidence type="ECO:0000259" key="13">
    <source>
        <dbReference type="PROSITE" id="PS50885"/>
    </source>
</evidence>
<dbReference type="HOGENOM" id="CLU_000445_89_6_0"/>
<dbReference type="InterPro" id="IPR005467">
    <property type="entry name" value="His_kinase_dom"/>
</dbReference>
<dbReference type="GO" id="GO:0005886">
    <property type="term" value="C:plasma membrane"/>
    <property type="evidence" value="ECO:0007669"/>
    <property type="project" value="TreeGrafter"/>
</dbReference>
<dbReference type="PROSITE" id="PS50885">
    <property type="entry name" value="HAMP"/>
    <property type="match status" value="1"/>
</dbReference>
<evidence type="ECO:0000256" key="2">
    <source>
        <dbReference type="ARBA" id="ARBA00004370"/>
    </source>
</evidence>
<dbReference type="STRING" id="526227.Mesil_1098"/>
<evidence type="ECO:0000259" key="12">
    <source>
        <dbReference type="PROSITE" id="PS50109"/>
    </source>
</evidence>
<dbReference type="SMART" id="SM00387">
    <property type="entry name" value="HATPase_c"/>
    <property type="match status" value="1"/>
</dbReference>
<dbReference type="OrthoDB" id="9789238at2"/>
<gene>
    <name evidence="14" type="ordered locus">Mesil_1098</name>
</gene>
<sequence length="442" mass="48482">MSFRVRLTLIFTIVWGMLVLLAALAAQVGVTRGLFTYVQNSLLHDTEQFAKFYSAGLTGTAPLEGTGNINVSFYDLAGNRFLPREGNPEQVIPKEVILTAGNSPRIYTSLRFIAAYQRVSFGIIALSQDIGYIYALSDQVARSVALSLLFLLPVGVLLIIVTSQLTLRPLQEASRAIQNRGPENLSDVKYPGPPDELGRIVDRVNSLLFAVREARERERAFLAEVSHELRTPLTSLTGYLERLSRNPAEQSALEGAKRTTEHLTRMVGDLLALARGEAERSVNAHIVSLGEVLKQVVQEYPGVSLRLPKEDLEVLGDPDRLMQLARNLISNAVRAAGRPQGVRVMAWRENLDPFETLPPTQGTPPEGWAVFAVRDDGPGIDPEILPRLFQRFARGPQGGTGLGLAIARQIAMAHGGKIEVTSKPGDTRFTVYLPLLSDAEED</sequence>
<keyword evidence="8 11" id="KW-1133">Transmembrane helix</keyword>
<dbReference type="eggNOG" id="COG5002">
    <property type="taxonomic scope" value="Bacteria"/>
</dbReference>
<dbReference type="CDD" id="cd00075">
    <property type="entry name" value="HATPase"/>
    <property type="match status" value="1"/>
</dbReference>
<keyword evidence="9" id="KW-0902">Two-component regulatory system</keyword>
<dbReference type="InterPro" id="IPR004358">
    <property type="entry name" value="Sig_transdc_His_kin-like_C"/>
</dbReference>
<dbReference type="SMART" id="SM00388">
    <property type="entry name" value="HisKA"/>
    <property type="match status" value="1"/>
</dbReference>
<evidence type="ECO:0000256" key="6">
    <source>
        <dbReference type="ARBA" id="ARBA00022692"/>
    </source>
</evidence>
<evidence type="ECO:0000256" key="7">
    <source>
        <dbReference type="ARBA" id="ARBA00022777"/>
    </source>
</evidence>
<dbReference type="KEGG" id="msv:Mesil_1098"/>
<dbReference type="InterPro" id="IPR003661">
    <property type="entry name" value="HisK_dim/P_dom"/>
</dbReference>
<dbReference type="InterPro" id="IPR036097">
    <property type="entry name" value="HisK_dim/P_sf"/>
</dbReference>
<feature type="transmembrane region" description="Helical" evidence="11">
    <location>
        <begin position="144"/>
        <end position="167"/>
    </location>
</feature>
<dbReference type="CDD" id="cd00082">
    <property type="entry name" value="HisKA"/>
    <property type="match status" value="1"/>
</dbReference>
<dbReference type="SUPFAM" id="SSF47384">
    <property type="entry name" value="Homodimeric domain of signal transducing histidine kinase"/>
    <property type="match status" value="1"/>
</dbReference>
<dbReference type="EMBL" id="CP002042">
    <property type="protein sequence ID" value="ADH63003.1"/>
    <property type="molecule type" value="Genomic_DNA"/>
</dbReference>
<keyword evidence="10 11" id="KW-0472">Membrane</keyword>
<evidence type="ECO:0000256" key="4">
    <source>
        <dbReference type="ARBA" id="ARBA00022553"/>
    </source>
</evidence>
<keyword evidence="15" id="KW-1185">Reference proteome</keyword>
<comment type="subcellular location">
    <subcellularLocation>
        <location evidence="2">Membrane</location>
    </subcellularLocation>
</comment>
<evidence type="ECO:0000256" key="11">
    <source>
        <dbReference type="SAM" id="Phobius"/>
    </source>
</evidence>
<protein>
    <recommendedName>
        <fullName evidence="3">histidine kinase</fullName>
        <ecNumber evidence="3">2.7.13.3</ecNumber>
    </recommendedName>
</protein>
<evidence type="ECO:0000256" key="5">
    <source>
        <dbReference type="ARBA" id="ARBA00022679"/>
    </source>
</evidence>
<dbReference type="PANTHER" id="PTHR45436:SF5">
    <property type="entry name" value="SENSOR HISTIDINE KINASE TRCS"/>
    <property type="match status" value="1"/>
</dbReference>
<dbReference type="Proteomes" id="UP000001916">
    <property type="component" value="Chromosome"/>
</dbReference>
<evidence type="ECO:0000256" key="9">
    <source>
        <dbReference type="ARBA" id="ARBA00023012"/>
    </source>
</evidence>
<dbReference type="RefSeq" id="WP_013157584.1">
    <property type="nucleotide sequence ID" value="NC_014212.1"/>
</dbReference>
<accession>D7BD85</accession>
<dbReference type="Gene3D" id="3.30.565.10">
    <property type="entry name" value="Histidine kinase-like ATPase, C-terminal domain"/>
    <property type="match status" value="1"/>
</dbReference>
<reference evidence="14 15" key="1">
    <citation type="journal article" date="2010" name="Stand. Genomic Sci.">
        <title>Complete genome sequence of Meiothermus silvanus type strain (VI-R2).</title>
        <authorList>
            <person name="Sikorski J."/>
            <person name="Tindall B.J."/>
            <person name="Lowry S."/>
            <person name="Lucas S."/>
            <person name="Nolan M."/>
            <person name="Copeland A."/>
            <person name="Glavina Del Rio T."/>
            <person name="Tice H."/>
            <person name="Cheng J.F."/>
            <person name="Han C."/>
            <person name="Pitluck S."/>
            <person name="Liolios K."/>
            <person name="Ivanova N."/>
            <person name="Mavromatis K."/>
            <person name="Mikhailova N."/>
            <person name="Pati A."/>
            <person name="Goodwin L."/>
            <person name="Chen A."/>
            <person name="Palaniappan K."/>
            <person name="Land M."/>
            <person name="Hauser L."/>
            <person name="Chang Y.J."/>
            <person name="Jeffries C.D."/>
            <person name="Rohde M."/>
            <person name="Goker M."/>
            <person name="Woyke T."/>
            <person name="Bristow J."/>
            <person name="Eisen J.A."/>
            <person name="Markowitz V."/>
            <person name="Hugenholtz P."/>
            <person name="Kyrpides N.C."/>
            <person name="Klenk H.P."/>
            <person name="Lapidus A."/>
        </authorList>
    </citation>
    <scope>NUCLEOTIDE SEQUENCE [LARGE SCALE GENOMIC DNA]</scope>
    <source>
        <strain evidence="15">ATCC 700542 / DSM 9946 / VI-R2</strain>
    </source>
</reference>
<evidence type="ECO:0000313" key="14">
    <source>
        <dbReference type="EMBL" id="ADH63003.1"/>
    </source>
</evidence>
<dbReference type="InterPro" id="IPR050428">
    <property type="entry name" value="TCS_sensor_his_kinase"/>
</dbReference>
<organism evidence="14 15">
    <name type="scientific">Allomeiothermus silvanus (strain ATCC 700542 / DSM 9946 / NBRC 106475 / NCIMB 13440 / VI-R2)</name>
    <name type="common">Thermus silvanus</name>
    <dbReference type="NCBI Taxonomy" id="526227"/>
    <lineage>
        <taxon>Bacteria</taxon>
        <taxon>Thermotogati</taxon>
        <taxon>Deinococcota</taxon>
        <taxon>Deinococci</taxon>
        <taxon>Thermales</taxon>
        <taxon>Thermaceae</taxon>
        <taxon>Allomeiothermus</taxon>
    </lineage>
</organism>
<dbReference type="PRINTS" id="PR00344">
    <property type="entry name" value="BCTRLSENSOR"/>
</dbReference>
<dbReference type="PANTHER" id="PTHR45436">
    <property type="entry name" value="SENSOR HISTIDINE KINASE YKOH"/>
    <property type="match status" value="1"/>
</dbReference>
<evidence type="ECO:0000256" key="10">
    <source>
        <dbReference type="ARBA" id="ARBA00023136"/>
    </source>
</evidence>
<keyword evidence="7 14" id="KW-0418">Kinase</keyword>
<dbReference type="SUPFAM" id="SSF55874">
    <property type="entry name" value="ATPase domain of HSP90 chaperone/DNA topoisomerase II/histidine kinase"/>
    <property type="match status" value="1"/>
</dbReference>
<dbReference type="GO" id="GO:0000155">
    <property type="term" value="F:phosphorelay sensor kinase activity"/>
    <property type="evidence" value="ECO:0007669"/>
    <property type="project" value="InterPro"/>
</dbReference>
<dbReference type="AlphaFoldDB" id="D7BD85"/>
<evidence type="ECO:0000256" key="1">
    <source>
        <dbReference type="ARBA" id="ARBA00000085"/>
    </source>
</evidence>
<evidence type="ECO:0000313" key="15">
    <source>
        <dbReference type="Proteomes" id="UP000001916"/>
    </source>
</evidence>
<dbReference type="PROSITE" id="PS50109">
    <property type="entry name" value="HIS_KIN"/>
    <property type="match status" value="1"/>
</dbReference>
<evidence type="ECO:0000256" key="8">
    <source>
        <dbReference type="ARBA" id="ARBA00022989"/>
    </source>
</evidence>
<dbReference type="InterPro" id="IPR003594">
    <property type="entry name" value="HATPase_dom"/>
</dbReference>
<dbReference type="InterPro" id="IPR036890">
    <property type="entry name" value="HATPase_C_sf"/>
</dbReference>
<dbReference type="Pfam" id="PF02518">
    <property type="entry name" value="HATPase_c"/>
    <property type="match status" value="1"/>
</dbReference>